<evidence type="ECO:0000313" key="2">
    <source>
        <dbReference type="EMBL" id="SHJ96970.1"/>
    </source>
</evidence>
<dbReference type="PROSITE" id="PS51257">
    <property type="entry name" value="PROKAR_LIPOPROTEIN"/>
    <property type="match status" value="1"/>
</dbReference>
<keyword evidence="1" id="KW-0732">Signal</keyword>
<dbReference type="SUPFAM" id="SSF51445">
    <property type="entry name" value="(Trans)glycosidases"/>
    <property type="match status" value="1"/>
</dbReference>
<evidence type="ECO:0000256" key="1">
    <source>
        <dbReference type="SAM" id="SignalP"/>
    </source>
</evidence>
<dbReference type="AlphaFoldDB" id="A0A1M6NMN0"/>
<dbReference type="Proteomes" id="UP000184395">
    <property type="component" value="Unassembled WGS sequence"/>
</dbReference>
<reference evidence="2 3" key="1">
    <citation type="submission" date="2016-11" db="EMBL/GenBank/DDBJ databases">
        <authorList>
            <person name="Jaros S."/>
            <person name="Januszkiewicz K."/>
            <person name="Wedrychowicz H."/>
        </authorList>
    </citation>
    <scope>NUCLEOTIDE SEQUENCE [LARGE SCALE GENOMIC DNA]</scope>
    <source>
        <strain evidence="2 3">LMG 20594</strain>
    </source>
</reference>
<protein>
    <recommendedName>
        <fullName evidence="4">Cellulase (Glycosyl hydrolase family 5)</fullName>
    </recommendedName>
</protein>
<evidence type="ECO:0000313" key="3">
    <source>
        <dbReference type="Proteomes" id="UP000184395"/>
    </source>
</evidence>
<feature type="chain" id="PRO_5009919792" description="Cellulase (Glycosyl hydrolase family 5)" evidence="1">
    <location>
        <begin position="24"/>
        <end position="732"/>
    </location>
</feature>
<name>A0A1M6NMN0_9BURK</name>
<feature type="signal peptide" evidence="1">
    <location>
        <begin position="1"/>
        <end position="23"/>
    </location>
</feature>
<dbReference type="CDD" id="cd00551">
    <property type="entry name" value="AmyAc_family"/>
    <property type="match status" value="1"/>
</dbReference>
<dbReference type="STRING" id="169427.SAMN05192548_1010166"/>
<proteinExistence type="predicted"/>
<accession>A0A1M6NMN0</accession>
<dbReference type="Gene3D" id="3.20.20.80">
    <property type="entry name" value="Glycosidases"/>
    <property type="match status" value="1"/>
</dbReference>
<dbReference type="EMBL" id="FRAB01000010">
    <property type="protein sequence ID" value="SHJ96970.1"/>
    <property type="molecule type" value="Genomic_DNA"/>
</dbReference>
<gene>
    <name evidence="2" type="ORF">SAMN05192548_1010166</name>
</gene>
<evidence type="ECO:0008006" key="4">
    <source>
        <dbReference type="Google" id="ProtNLM"/>
    </source>
</evidence>
<organism evidence="2 3">
    <name type="scientific">Paraburkholderia terricola</name>
    <dbReference type="NCBI Taxonomy" id="169427"/>
    <lineage>
        <taxon>Bacteria</taxon>
        <taxon>Pseudomonadati</taxon>
        <taxon>Pseudomonadota</taxon>
        <taxon>Betaproteobacteria</taxon>
        <taxon>Burkholderiales</taxon>
        <taxon>Burkholderiaceae</taxon>
        <taxon>Paraburkholderia</taxon>
    </lineage>
</organism>
<sequence>MNRRSNRLVARGCTLLVLGSVLACSSSPAPKAIWYETMPGATLASTRSAGPALAGAQSVATSPQPALGPEDRVFVKDGHFYTVGADLKAGSADDKRIRFFGVSLALSANFPSQAAGEALASRLAALGVNIVRLHAIDQPAHHADVYPAGILVDASRPDLDQGAAQTLKRLIAQLGRHGIYADLNLHVNHTFPALRSGDAIPPQSKPLQIFDGDMVRWQEQYTRNLAAALDLRNTFNLALVEIDNESTLIDNWQEGRLPTLVTGRYRDELAKQWALYEQTHELAGRPLPIARTGLAPDDARHAAEFFVSLDQRYIARIAKAVHAVAGDGVAVSGTQIIHSGRWKHGGFANFDVNAAANYIDAHFYIDHYWFPARQWDWSNWRISNSWLGDAFENTLLNVAFARAQGKPFVVSEFNQPWPNQQGSDLLPVVTQFALSQDWDGLILYSYSHDQQWDTATPSDFSLKGDWTKLVQFAQCARYFREGVPATALPRAIISLPRDERTTAALNNVSGNLASYLSTHFNVPSSIAMDKQIQIGDAARFGVQSTDGPQQSSSYLSYDRNARQIVFGSSYAAGLSGYLSVNQPVRSSMLELTLAPRNRGFATAFLTSIDSAPLMQSTRMLLSLPGSTMGTATKGPQQLKSTGFRDAWWTIPPDTGNAPSSNLYAVSAPVQMERIPANIALYVHRAHVSVYALDAYGQRISTIEAHTDGERITFSVNGAGQPFAASYEIVTQR</sequence>
<dbReference type="InterPro" id="IPR017853">
    <property type="entry name" value="GH"/>
</dbReference>